<proteinExistence type="predicted"/>
<organism evidence="1">
    <name type="scientific">Salmonella enteritidis</name>
    <dbReference type="NCBI Taxonomy" id="149539"/>
    <lineage>
        <taxon>Bacteria</taxon>
        <taxon>Pseudomonadati</taxon>
        <taxon>Pseudomonadota</taxon>
        <taxon>Gammaproteobacteria</taxon>
        <taxon>Enterobacterales</taxon>
        <taxon>Enterobacteriaceae</taxon>
        <taxon>Salmonella</taxon>
    </lineage>
</organism>
<gene>
    <name evidence="2" type="ORF">pSEN110055_145</name>
    <name evidence="1" type="ORF">pSEN112499_146</name>
</gene>
<evidence type="ECO:0000313" key="1">
    <source>
        <dbReference type="EMBL" id="AKB10231.1"/>
    </source>
</evidence>
<geneLocation type="plasmid" evidence="2">
    <name>pSEN110055</name>
</geneLocation>
<evidence type="ECO:0000313" key="2">
    <source>
        <dbReference type="EMBL" id="AKB10507.1"/>
    </source>
</evidence>
<dbReference type="AlphaFoldDB" id="A0A1B0QY96"/>
<keyword evidence="1" id="KW-0614">Plasmid</keyword>
<accession>A0A1B0QY96</accession>
<dbReference type="EMBL" id="KM396299">
    <property type="protein sequence ID" value="AKB10231.1"/>
    <property type="molecule type" value="Genomic_DNA"/>
</dbReference>
<name>A0A1B0QY96_SALEN</name>
<sequence>MFLLSVIQTPKELTVSISHMTSKTLISKTDDGYTFSISPYGDGYRLSVSPENRHNGTQSFDGWFPRFFSEPQYAKSSLTKFLGESLVWEEDSSNAL</sequence>
<reference evidence="1" key="1">
    <citation type="submission" date="2014-08" db="EMBL/GenBank/DDBJ databases">
        <title>High prevalence of clonal-related extended-spectrum cephalosporin-resistant Salmonella enterica serovar Enteritidis in Republic of Korea: a microbiological, molecular, and epidemiological study.</title>
        <authorList>
            <person name="Kim J.S."/>
            <person name="Jeon S.-E."/>
            <person name="Kim S.-J."/>
            <person name="Lee D.-Y."/>
            <person name="Chung G.T."/>
            <person name="Yoo C.-K."/>
            <person name="Kim J."/>
        </authorList>
    </citation>
    <scope>NUCLEOTIDE SEQUENCE</scope>
    <source>
        <strain evidence="2">SEN110055</strain>
        <strain evidence="1">SEN112499</strain>
        <plasmid evidence="2">pSEN110055</plasmid>
        <plasmid evidence="1">pSEN112499</plasmid>
    </source>
</reference>
<geneLocation type="plasmid" evidence="1">
    <name>pSEN112499</name>
</geneLocation>
<dbReference type="EMBL" id="KM396300">
    <property type="protein sequence ID" value="AKB10507.1"/>
    <property type="molecule type" value="Genomic_DNA"/>
</dbReference>
<protein>
    <submittedName>
        <fullName evidence="1">Uncharacterized protein</fullName>
    </submittedName>
</protein>